<dbReference type="Pfam" id="PF13489">
    <property type="entry name" value="Methyltransf_23"/>
    <property type="match status" value="1"/>
</dbReference>
<protein>
    <recommendedName>
        <fullName evidence="5">Methyltransferase domain-containing protein</fullName>
    </recommendedName>
</protein>
<dbReference type="PANTHER" id="PTHR43591">
    <property type="entry name" value="METHYLTRANSFERASE"/>
    <property type="match status" value="1"/>
</dbReference>
<dbReference type="Proteomes" id="UP000652219">
    <property type="component" value="Unassembled WGS sequence"/>
</dbReference>
<organism evidence="3 4">
    <name type="scientific">Colletotrichum sojae</name>
    <dbReference type="NCBI Taxonomy" id="2175907"/>
    <lineage>
        <taxon>Eukaryota</taxon>
        <taxon>Fungi</taxon>
        <taxon>Dikarya</taxon>
        <taxon>Ascomycota</taxon>
        <taxon>Pezizomycotina</taxon>
        <taxon>Sordariomycetes</taxon>
        <taxon>Hypocreomycetidae</taxon>
        <taxon>Glomerellales</taxon>
        <taxon>Glomerellaceae</taxon>
        <taxon>Colletotrichum</taxon>
        <taxon>Colletotrichum orchidearum species complex</taxon>
    </lineage>
</organism>
<feature type="region of interest" description="Disordered" evidence="2">
    <location>
        <begin position="1"/>
        <end position="37"/>
    </location>
</feature>
<evidence type="ECO:0008006" key="5">
    <source>
        <dbReference type="Google" id="ProtNLM"/>
    </source>
</evidence>
<dbReference type="PANTHER" id="PTHR43591:SF31">
    <property type="entry name" value="LAEA-LIKE, PUTATIVE (AFU_ORTHOLOGUE AFUA_8G01930)-RELATED"/>
    <property type="match status" value="1"/>
</dbReference>
<dbReference type="Gene3D" id="3.40.50.150">
    <property type="entry name" value="Vaccinia Virus protein VP39"/>
    <property type="match status" value="1"/>
</dbReference>
<evidence type="ECO:0000313" key="3">
    <source>
        <dbReference type="EMBL" id="KAF6805690.1"/>
    </source>
</evidence>
<evidence type="ECO:0000256" key="1">
    <source>
        <dbReference type="ARBA" id="ARBA00038158"/>
    </source>
</evidence>
<dbReference type="InterPro" id="IPR029063">
    <property type="entry name" value="SAM-dependent_MTases_sf"/>
</dbReference>
<comment type="caution">
    <text evidence="3">The sequence shown here is derived from an EMBL/GenBank/DDBJ whole genome shotgun (WGS) entry which is preliminary data.</text>
</comment>
<dbReference type="SUPFAM" id="SSF53335">
    <property type="entry name" value="S-adenosyl-L-methionine-dependent methyltransferases"/>
    <property type="match status" value="1"/>
</dbReference>
<feature type="compositionally biased region" description="Low complexity" evidence="2">
    <location>
        <begin position="7"/>
        <end position="30"/>
    </location>
</feature>
<evidence type="ECO:0000256" key="2">
    <source>
        <dbReference type="SAM" id="MobiDB-lite"/>
    </source>
</evidence>
<sequence>MSETNNQAAAAASPTAASPAAAQAPTPASAEHIPAANDATIVPEDVITRASGEGLENCWANSLVSLQDDTDNESVLGGSVASSTTSVYSSVLQYRQENGRTYHSYKEGKYILPNDERENERLDIQHNMFILSFDGRLGTSPPTDPGSKVGRVLDIGTGTGVWAIDFADEHPEADILGVDLSAIQPSFAPPNVRFEIDDIEEPWTYSQPFDFIHSRGMTTSISNWKQYIKKCYDNLVPGGYLELTEIDLQPRSDDGTLKEDASLLLFSRLWGEACEKFGRPFFKDQSVLRDMMIEVGFESTHARSFKWPSSPWAKDPKYNELGQWNLDNMIPNLDGLVMAALTRGHDWSREEVTILAMNVRKEMTDPKIHSYSTM</sequence>
<proteinExistence type="inferred from homology"/>
<dbReference type="EMBL" id="WIGN01000176">
    <property type="protein sequence ID" value="KAF6805690.1"/>
    <property type="molecule type" value="Genomic_DNA"/>
</dbReference>
<dbReference type="CDD" id="cd02440">
    <property type="entry name" value="AdoMet_MTases"/>
    <property type="match status" value="1"/>
</dbReference>
<reference evidence="3 4" key="1">
    <citation type="journal article" date="2020" name="Phytopathology">
        <title>Genome Sequence Resources of Colletotrichum truncatum, C. plurivorum, C. musicola, and C. sojae: Four Species Pathogenic to Soybean (Glycine max).</title>
        <authorList>
            <person name="Rogerio F."/>
            <person name="Boufleur T.R."/>
            <person name="Ciampi-Guillardi M."/>
            <person name="Sukno S.A."/>
            <person name="Thon M.R."/>
            <person name="Massola Junior N.S."/>
            <person name="Baroncelli R."/>
        </authorList>
    </citation>
    <scope>NUCLEOTIDE SEQUENCE [LARGE SCALE GENOMIC DNA]</scope>
    <source>
        <strain evidence="3 4">LFN0009</strain>
    </source>
</reference>
<accession>A0A8H6J373</accession>
<dbReference type="AlphaFoldDB" id="A0A8H6J373"/>
<comment type="similarity">
    <text evidence="1">Belongs to the methyltransferase superfamily. LaeA methyltransferase family.</text>
</comment>
<keyword evidence="4" id="KW-1185">Reference proteome</keyword>
<dbReference type="GO" id="GO:0008168">
    <property type="term" value="F:methyltransferase activity"/>
    <property type="evidence" value="ECO:0007669"/>
    <property type="project" value="TreeGrafter"/>
</dbReference>
<name>A0A8H6J373_9PEZI</name>
<evidence type="ECO:0000313" key="4">
    <source>
        <dbReference type="Proteomes" id="UP000652219"/>
    </source>
</evidence>
<gene>
    <name evidence="3" type="ORF">CSOJ01_09335</name>
</gene>